<comment type="caution">
    <text evidence="1">The sequence shown here is derived from an EMBL/GenBank/DDBJ whole genome shotgun (WGS) entry which is preliminary data.</text>
</comment>
<accession>A0A502G185</accession>
<dbReference type="EMBL" id="RCZC01000002">
    <property type="protein sequence ID" value="TPG55312.1"/>
    <property type="molecule type" value="Genomic_DNA"/>
</dbReference>
<gene>
    <name evidence="1" type="ORF">EAH76_08210</name>
</gene>
<proteinExistence type="predicted"/>
<dbReference type="Proteomes" id="UP000319931">
    <property type="component" value="Unassembled WGS sequence"/>
</dbReference>
<organism evidence="1 2">
    <name type="scientific">Sphingomonas glacialis</name>
    <dbReference type="NCBI Taxonomy" id="658225"/>
    <lineage>
        <taxon>Bacteria</taxon>
        <taxon>Pseudomonadati</taxon>
        <taxon>Pseudomonadota</taxon>
        <taxon>Alphaproteobacteria</taxon>
        <taxon>Sphingomonadales</taxon>
        <taxon>Sphingomonadaceae</taxon>
        <taxon>Sphingomonas</taxon>
    </lineage>
</organism>
<protein>
    <submittedName>
        <fullName evidence="1">Uncharacterized protein</fullName>
    </submittedName>
</protein>
<name>A0A502G185_9SPHN</name>
<reference evidence="1 2" key="1">
    <citation type="journal article" date="2019" name="Environ. Microbiol.">
        <title>Species interactions and distinct microbial communities in high Arctic permafrost affected cryosols are associated with the CH4 and CO2 gas fluxes.</title>
        <authorList>
            <person name="Altshuler I."/>
            <person name="Hamel J."/>
            <person name="Turney S."/>
            <person name="Magnuson E."/>
            <person name="Levesque R."/>
            <person name="Greer C."/>
            <person name="Whyte L.G."/>
        </authorList>
    </citation>
    <scope>NUCLEOTIDE SEQUENCE [LARGE SCALE GENOMIC DNA]</scope>
    <source>
        <strain evidence="1 2">E6.1</strain>
    </source>
</reference>
<evidence type="ECO:0000313" key="2">
    <source>
        <dbReference type="Proteomes" id="UP000319931"/>
    </source>
</evidence>
<keyword evidence="2" id="KW-1185">Reference proteome</keyword>
<evidence type="ECO:0000313" key="1">
    <source>
        <dbReference type="EMBL" id="TPG55312.1"/>
    </source>
</evidence>
<dbReference type="OrthoDB" id="7583601at2"/>
<dbReference type="AlphaFoldDB" id="A0A502G185"/>
<sequence>MPAGTATAHSSTTTEDYRARYDERRDVYCIRFFADPPAADPHPGPSRDICQSRAAWAREGIKVDQVSRPGPS</sequence>